<dbReference type="SUPFAM" id="SSF53850">
    <property type="entry name" value="Periplasmic binding protein-like II"/>
    <property type="match status" value="1"/>
</dbReference>
<evidence type="ECO:0000256" key="4">
    <source>
        <dbReference type="ARBA" id="ARBA00022475"/>
    </source>
</evidence>
<keyword evidence="9 17" id="KW-0472">Membrane</keyword>
<evidence type="ECO:0000259" key="18">
    <source>
        <dbReference type="SMART" id="SM00079"/>
    </source>
</evidence>
<dbReference type="KEGG" id="foc:113212645"/>
<keyword evidence="3" id="KW-0813">Transport</keyword>
<evidence type="ECO:0000259" key="19">
    <source>
        <dbReference type="SMART" id="SM00918"/>
    </source>
</evidence>
<feature type="binding site" evidence="14">
    <location>
        <position position="568"/>
    </location>
    <ligand>
        <name>L-glutamate</name>
        <dbReference type="ChEBI" id="CHEBI:29985"/>
    </ligand>
</feature>
<keyword evidence="12" id="KW-1071">Ligand-gated ion channel</keyword>
<dbReference type="GO" id="GO:0005886">
    <property type="term" value="C:plasma membrane"/>
    <property type="evidence" value="ECO:0007669"/>
    <property type="project" value="UniProtKB-SubCell"/>
</dbReference>
<dbReference type="FunFam" id="1.10.287.70:FF:000143">
    <property type="entry name" value="Probable glutamate receptor"/>
    <property type="match status" value="1"/>
</dbReference>
<keyword evidence="11" id="KW-0325">Glycoprotein</keyword>
<feature type="binding site" evidence="14">
    <location>
        <position position="730"/>
    </location>
    <ligand>
        <name>L-glutamate</name>
        <dbReference type="ChEBI" id="CHEBI:29985"/>
    </ligand>
</feature>
<dbReference type="InterPro" id="IPR015683">
    <property type="entry name" value="Ionotropic_Glu_rcpt"/>
</dbReference>
<dbReference type="SMART" id="SM00079">
    <property type="entry name" value="PBPe"/>
    <property type="match status" value="1"/>
</dbReference>
<dbReference type="Pfam" id="PF10613">
    <property type="entry name" value="Lig_chan-Glu_bd"/>
    <property type="match status" value="1"/>
</dbReference>
<keyword evidence="6 17" id="KW-1133">Transmembrane helix</keyword>
<dbReference type="RefSeq" id="XP_052123867.1">
    <property type="nucleotide sequence ID" value="XM_052267907.1"/>
</dbReference>
<dbReference type="GO" id="GO:0038023">
    <property type="term" value="F:signaling receptor activity"/>
    <property type="evidence" value="ECO:0007669"/>
    <property type="project" value="InterPro"/>
</dbReference>
<dbReference type="SMART" id="SM00918">
    <property type="entry name" value="Lig_chan-Glu_bd"/>
    <property type="match status" value="1"/>
</dbReference>
<dbReference type="Gene3D" id="3.40.190.10">
    <property type="entry name" value="Periplasmic binding protein-like II"/>
    <property type="match status" value="3"/>
</dbReference>
<evidence type="ECO:0000256" key="2">
    <source>
        <dbReference type="ARBA" id="ARBA00008685"/>
    </source>
</evidence>
<keyword evidence="16" id="KW-1015">Disulfide bond</keyword>
<feature type="domain" description="Ionotropic glutamate receptor L-glutamate and glycine-binding" evidence="19">
    <location>
        <begin position="496"/>
        <end position="552"/>
    </location>
</feature>
<dbReference type="CDD" id="cd13717">
    <property type="entry name" value="PBP2_iGluR_putative"/>
    <property type="match status" value="1"/>
</dbReference>
<feature type="domain" description="Ionotropic glutamate receptor C-terminal" evidence="18">
    <location>
        <begin position="488"/>
        <end position="872"/>
    </location>
</feature>
<evidence type="ECO:0000256" key="3">
    <source>
        <dbReference type="ARBA" id="ARBA00022448"/>
    </source>
</evidence>
<dbReference type="InterPro" id="IPR001508">
    <property type="entry name" value="Iono_Glu_rcpt_met"/>
</dbReference>
<evidence type="ECO:0000256" key="14">
    <source>
        <dbReference type="PIRSR" id="PIRSR601508-1"/>
    </source>
</evidence>
<keyword evidence="4" id="KW-1003">Cell membrane</keyword>
<sequence>MCLKQKYSLNYKQILGAEHSTLEEDGDTVRLLRPGRGSIGDGMLLAVDGIAERYEWRRRRQLPRMGKRGLRQALRRLRHCSMWLVLLLGCARADDEAMPRLMVVADVGQEAQANSLRGGLADGWAAQVVFVDRESDMEAAPASSPGSTSGTTPTTIQGVCTALTSAALVLDMTWSGWERLRWLAHAAGVPYVQADVSVRPFLQAADDVLRFRNISDAALVFDGDLEMSQGIYYLVGRSPLRVVVLPGLDGDAWEPSGPAGRLGAMRPTPSMHVLLSGEVDAMAERAAQAGLVGRYTRWMLVDTAVSGATRDARQLQNTTIPVTLLTARASLCCSLRGGGSRGMGPGDSCTCAQPQRLHELLIPAVVDLLQQLAVEAHRQGVPLQVERGVDAATICRASRDTPTQNASSPAIDMLRQLAGQLPGLLVQRLDHRSDVALLPDLVLDVAVVPMGNGATDGGDAEGDVVGEWSTTRGFTARAELPALRRYFRIGIVESTPWTYRAEDGSWTGYCVDFAHQLSEMMDFDFEFVPGSDYGERDVRTGRWSGALGDLVSGRTDVLIADLTMTAQREEAIDFVPPYFEQSGISIVIRKPVRKTSLFKFMTVLRLEVWMSIVGALVATAVMVWLLDRFSPYSARNTKYPYPCREFTLKESFWFALTSFTPQGGGEAPKALSGRTLVASYWLFVVLMLATFTANLAAFLTVERMQTPVQSLEQLARQSRINYTVVGGSDTHAYFTNMKQAEDTLYRVWKEITLNASSDETQYRVWDYPIKEQYGHVLLAIERAGTLPNATVGFQKVLESEDAEFAFIHNAAHVRYEVSRNCNLTEVGEVFAEQPYAIAIQQGSYLQEELSRKILELQKDRYFEALTAKYWNYSLLGDCNSGGDNEGITLESLGVCGLVFALITLGAEVVYYKRKENAVTDLQPARANGDNNGTTAKDSMRRALAEVNQVAADRSVLLTKSSIASLAKQRRAAQGLGQQGLATITVRPPPPNAPVPGLPYASVFPRGNLY</sequence>
<evidence type="ECO:0000256" key="7">
    <source>
        <dbReference type="ARBA" id="ARBA00023054"/>
    </source>
</evidence>
<proteinExistence type="inferred from homology"/>
<comment type="subcellular location">
    <subcellularLocation>
        <location evidence="1">Cell membrane</location>
        <topology evidence="1">Multi-pass membrane protein</topology>
    </subcellularLocation>
</comment>
<keyword evidence="13" id="KW-0407">Ion channel</keyword>
<dbReference type="OrthoDB" id="5984008at2759"/>
<protein>
    <submittedName>
        <fullName evidence="21">Uncharacterized protein LOC113212645</fullName>
    </submittedName>
</protein>
<evidence type="ECO:0000256" key="10">
    <source>
        <dbReference type="ARBA" id="ARBA00023170"/>
    </source>
</evidence>
<keyword evidence="7" id="KW-0175">Coiled coil</keyword>
<evidence type="ECO:0000313" key="20">
    <source>
        <dbReference type="Proteomes" id="UP000504606"/>
    </source>
</evidence>
<evidence type="ECO:0000256" key="13">
    <source>
        <dbReference type="ARBA" id="ARBA00023303"/>
    </source>
</evidence>
<evidence type="ECO:0000313" key="21">
    <source>
        <dbReference type="RefSeq" id="XP_052123867.1"/>
    </source>
</evidence>
<gene>
    <name evidence="21" type="primary">LOC113212645</name>
</gene>
<dbReference type="GO" id="GO:0043226">
    <property type="term" value="C:organelle"/>
    <property type="evidence" value="ECO:0007669"/>
    <property type="project" value="UniProtKB-ARBA"/>
</dbReference>
<accession>A0A9C6U668</accession>
<dbReference type="Gene3D" id="1.10.287.70">
    <property type="match status" value="1"/>
</dbReference>
<feature type="binding site" evidence="14">
    <location>
        <position position="563"/>
    </location>
    <ligand>
        <name>L-glutamate</name>
        <dbReference type="ChEBI" id="CHEBI:29985"/>
    </ligand>
</feature>
<keyword evidence="20" id="KW-1185">Reference proteome</keyword>
<reference evidence="21" key="1">
    <citation type="submission" date="2025-08" db="UniProtKB">
        <authorList>
            <consortium name="RefSeq"/>
        </authorList>
    </citation>
    <scope>IDENTIFICATION</scope>
    <source>
        <tissue evidence="21">Whole organism</tissue>
    </source>
</reference>
<dbReference type="PRINTS" id="PR00177">
    <property type="entry name" value="NMDARECEPTOR"/>
</dbReference>
<evidence type="ECO:0000256" key="15">
    <source>
        <dbReference type="PIRSR" id="PIRSR601508-2"/>
    </source>
</evidence>
<evidence type="ECO:0000256" key="17">
    <source>
        <dbReference type="SAM" id="Phobius"/>
    </source>
</evidence>
<comment type="similarity">
    <text evidence="2">Belongs to the glutamate-gated ion channel (TC 1.A.10.1) family.</text>
</comment>
<evidence type="ECO:0000256" key="11">
    <source>
        <dbReference type="ARBA" id="ARBA00023180"/>
    </source>
</evidence>
<evidence type="ECO:0000256" key="12">
    <source>
        <dbReference type="ARBA" id="ARBA00023286"/>
    </source>
</evidence>
<evidence type="ECO:0000256" key="6">
    <source>
        <dbReference type="ARBA" id="ARBA00022989"/>
    </source>
</evidence>
<dbReference type="InterPro" id="IPR019594">
    <property type="entry name" value="Glu/Gly-bd"/>
</dbReference>
<organism evidence="20 21">
    <name type="scientific">Frankliniella occidentalis</name>
    <name type="common">Western flower thrips</name>
    <name type="synonym">Euthrips occidentalis</name>
    <dbReference type="NCBI Taxonomy" id="133901"/>
    <lineage>
        <taxon>Eukaryota</taxon>
        <taxon>Metazoa</taxon>
        <taxon>Ecdysozoa</taxon>
        <taxon>Arthropoda</taxon>
        <taxon>Hexapoda</taxon>
        <taxon>Insecta</taxon>
        <taxon>Pterygota</taxon>
        <taxon>Neoptera</taxon>
        <taxon>Paraneoptera</taxon>
        <taxon>Thysanoptera</taxon>
        <taxon>Terebrantia</taxon>
        <taxon>Thripoidea</taxon>
        <taxon>Thripidae</taxon>
        <taxon>Frankliniella</taxon>
    </lineage>
</organism>
<dbReference type="FunFam" id="3.40.190.10:FF:000160">
    <property type="entry name" value="GLutamate Receptor family (AMPA)"/>
    <property type="match status" value="1"/>
</dbReference>
<name>A0A9C6U668_FRAOC</name>
<keyword evidence="5 17" id="KW-0812">Transmembrane</keyword>
<feature type="transmembrane region" description="Helical" evidence="17">
    <location>
        <begin position="680"/>
        <end position="701"/>
    </location>
</feature>
<feature type="site" description="Interaction with the cone snail toxin Con-ikot-ikot" evidence="15">
    <location>
        <position position="536"/>
    </location>
</feature>
<dbReference type="InterPro" id="IPR001320">
    <property type="entry name" value="Iontro_rcpt_C"/>
</dbReference>
<dbReference type="AlphaFoldDB" id="A0A9C6U668"/>
<evidence type="ECO:0000256" key="1">
    <source>
        <dbReference type="ARBA" id="ARBA00004651"/>
    </source>
</evidence>
<dbReference type="Pfam" id="PF00060">
    <property type="entry name" value="Lig_chan"/>
    <property type="match status" value="1"/>
</dbReference>
<keyword evidence="8" id="KW-0406">Ion transport</keyword>
<feature type="transmembrane region" description="Helical" evidence="17">
    <location>
        <begin position="603"/>
        <end position="626"/>
    </location>
</feature>
<dbReference type="PANTHER" id="PTHR18966">
    <property type="entry name" value="IONOTROPIC GLUTAMATE RECEPTOR"/>
    <property type="match status" value="1"/>
</dbReference>
<dbReference type="SUPFAM" id="SSF81324">
    <property type="entry name" value="Voltage-gated potassium channels"/>
    <property type="match status" value="1"/>
</dbReference>
<feature type="disulfide bond" evidence="16">
    <location>
        <begin position="821"/>
        <end position="878"/>
    </location>
</feature>
<dbReference type="FunFam" id="3.40.190.10:FF:000078">
    <property type="entry name" value="glutamate receptor ionotropic, NMDA 3B"/>
    <property type="match status" value="1"/>
</dbReference>
<evidence type="ECO:0000256" key="16">
    <source>
        <dbReference type="PIRSR" id="PIRSR601508-3"/>
    </source>
</evidence>
<evidence type="ECO:0000256" key="9">
    <source>
        <dbReference type="ARBA" id="ARBA00023136"/>
    </source>
</evidence>
<dbReference type="GeneID" id="113212645"/>
<keyword evidence="10" id="KW-0675">Receptor</keyword>
<dbReference type="Proteomes" id="UP000504606">
    <property type="component" value="Unplaced"/>
</dbReference>
<dbReference type="CTD" id="31867"/>
<evidence type="ECO:0000256" key="5">
    <source>
        <dbReference type="ARBA" id="ARBA00022692"/>
    </source>
</evidence>
<evidence type="ECO:0000256" key="8">
    <source>
        <dbReference type="ARBA" id="ARBA00023065"/>
    </source>
</evidence>
<feature type="site" description="Crucial to convey clamshell closure to channel opening" evidence="15">
    <location>
        <position position="708"/>
    </location>
</feature>
<dbReference type="GO" id="GO:0015276">
    <property type="term" value="F:ligand-gated monoatomic ion channel activity"/>
    <property type="evidence" value="ECO:0007669"/>
    <property type="project" value="InterPro"/>
</dbReference>